<dbReference type="FunFam" id="1.25.40.10:FF:001386">
    <property type="entry name" value="Pentatricopeptide repeat-containing protein At3g26782, mitochondrial"/>
    <property type="match status" value="1"/>
</dbReference>
<dbReference type="Gene3D" id="1.25.40.10">
    <property type="entry name" value="Tetratricopeptide repeat domain"/>
    <property type="match status" value="6"/>
</dbReference>
<feature type="repeat" description="PPR" evidence="3">
    <location>
        <begin position="267"/>
        <end position="301"/>
    </location>
</feature>
<reference evidence="4" key="2">
    <citation type="submission" date="2017-06" db="EMBL/GenBank/DDBJ databases">
        <title>The pomegranate genome and the genomics of punicalagin biosynthesis.</title>
        <authorList>
            <person name="Xu C."/>
        </authorList>
    </citation>
    <scope>NUCLEOTIDE SEQUENCE [LARGE SCALE GENOMIC DNA]</scope>
    <source>
        <tissue evidence="4">Fresh leaf</tissue>
    </source>
</reference>
<reference evidence="7" key="4">
    <citation type="submission" date="2025-04" db="UniProtKB">
        <authorList>
            <consortium name="RefSeq"/>
        </authorList>
    </citation>
    <scope>IDENTIFICATION</scope>
    <source>
        <tissue evidence="7">Leaf</tissue>
    </source>
</reference>
<dbReference type="OrthoDB" id="1929236at2759"/>
<gene>
    <name evidence="7" type="primary">LOC116188002</name>
    <name evidence="4" type="ORF">CDL15_Pgr015880</name>
</gene>
<comment type="similarity">
    <text evidence="2">Belongs to the PPR family. PCMP-E subfamily.</text>
</comment>
<dbReference type="SUPFAM" id="SSF48452">
    <property type="entry name" value="TPR-like"/>
    <property type="match status" value="1"/>
</dbReference>
<keyword evidence="6" id="KW-1185">Reference proteome</keyword>
<dbReference type="EMBL" id="MTKT01001080">
    <property type="protein sequence ID" value="OWM86844.1"/>
    <property type="molecule type" value="Genomic_DNA"/>
</dbReference>
<dbReference type="Pfam" id="PF13041">
    <property type="entry name" value="PPR_2"/>
    <property type="match status" value="4"/>
</dbReference>
<dbReference type="GO" id="GO:0005739">
    <property type="term" value="C:mitochondrion"/>
    <property type="evidence" value="ECO:0007669"/>
    <property type="project" value="TreeGrafter"/>
</dbReference>
<evidence type="ECO:0000313" key="6">
    <source>
        <dbReference type="Proteomes" id="UP000515151"/>
    </source>
</evidence>
<dbReference type="InterPro" id="IPR046848">
    <property type="entry name" value="E_motif"/>
</dbReference>
<keyword evidence="1" id="KW-0677">Repeat</keyword>
<protein>
    <submittedName>
        <fullName evidence="7">Pentatricopeptide repeat-containing protein At3g25970</fullName>
    </submittedName>
</protein>
<dbReference type="InterPro" id="IPR002885">
    <property type="entry name" value="PPR_rpt"/>
</dbReference>
<reference evidence="5" key="1">
    <citation type="journal article" date="2017" name="Plant J.">
        <title>The pomegranate (Punica granatum L.) genome and the genomics of punicalagin biosynthesis.</title>
        <authorList>
            <person name="Qin G."/>
            <person name="Xu C."/>
            <person name="Ming R."/>
            <person name="Tang H."/>
            <person name="Guyot R."/>
            <person name="Kramer E.M."/>
            <person name="Hu Y."/>
            <person name="Yi X."/>
            <person name="Qi Y."/>
            <person name="Xu X."/>
            <person name="Gao Z."/>
            <person name="Pan H."/>
            <person name="Jian J."/>
            <person name="Tian Y."/>
            <person name="Yue Z."/>
            <person name="Xu Y."/>
        </authorList>
    </citation>
    <scope>NUCLEOTIDE SEQUENCE [LARGE SCALE GENOMIC DNA]</scope>
    <source>
        <strain evidence="5">cv. Dabenzi</strain>
    </source>
</reference>
<dbReference type="GeneID" id="116188002"/>
<dbReference type="PROSITE" id="PS51375">
    <property type="entry name" value="PPR"/>
    <property type="match status" value="4"/>
</dbReference>
<dbReference type="NCBIfam" id="TIGR00756">
    <property type="entry name" value="PPR"/>
    <property type="match status" value="3"/>
</dbReference>
<evidence type="ECO:0000256" key="2">
    <source>
        <dbReference type="ARBA" id="ARBA00061659"/>
    </source>
</evidence>
<reference evidence="6" key="3">
    <citation type="journal article" date="2020" name="Plant Biotechnol. J.">
        <title>The pomegranate (Punica granatum L.) draft genome dissects genetic divergence between soft- and hard-seeded cultivars.</title>
        <authorList>
            <person name="Luo X."/>
            <person name="Li H."/>
            <person name="Wu Z."/>
            <person name="Yao W."/>
            <person name="Zhao P."/>
            <person name="Cao D."/>
            <person name="Yu H."/>
            <person name="Li K."/>
            <person name="Poudel K."/>
            <person name="Zhao D."/>
            <person name="Zhang F."/>
            <person name="Xia X."/>
            <person name="Chen L."/>
            <person name="Wang Q."/>
            <person name="Jing D."/>
            <person name="Cao S."/>
        </authorList>
    </citation>
    <scope>NUCLEOTIDE SEQUENCE [LARGE SCALE GENOMIC DNA]</scope>
</reference>
<dbReference type="FunFam" id="1.25.40.10:FF:000396">
    <property type="entry name" value="Pentatricopeptide repeat-containing protein At2g36730"/>
    <property type="match status" value="1"/>
</dbReference>
<feature type="repeat" description="PPR" evidence="3">
    <location>
        <begin position="64"/>
        <end position="98"/>
    </location>
</feature>
<dbReference type="Pfam" id="PF20431">
    <property type="entry name" value="E_motif"/>
    <property type="match status" value="1"/>
</dbReference>
<proteinExistence type="inferred from homology"/>
<dbReference type="Pfam" id="PF01535">
    <property type="entry name" value="PPR"/>
    <property type="match status" value="3"/>
</dbReference>
<feature type="repeat" description="PPR" evidence="3">
    <location>
        <begin position="165"/>
        <end position="199"/>
    </location>
</feature>
<dbReference type="AlphaFoldDB" id="A0A218XPJ1"/>
<evidence type="ECO:0000313" key="5">
    <source>
        <dbReference type="Proteomes" id="UP000197138"/>
    </source>
</evidence>
<sequence>MRPLQPLFQSSVSALSKVLSTHGHSIKLGTISDVYAANIILNGYTRCRELPIAHKVFDEMPHRDTVSWNTLIAGHVNCGKFESAWEVLIDMRRGGMGIDGYTFGSVLKGVACAVRLDLGEQLHSMILKMGLLENVYCGSALLDMYAKSERVWDAFLVLQHMPEPNSVSWNALISGFSKNKDREMAFWLLGCMESECVKPDDGTFAPLLTLLDGPNFYKQTVQIHAKTVKHGLESKNTVCNAMITSYSECGSIGDAKKVFDGSFLTQDIVTWNSMLAAYLVHSEEDSAFKLFILMQQVGFEPDIYTYTSMISACFEQSQKSLGICLHGLVIKRGLEISVPISNALIAVYLKSNNRSMEEALRIFESIESKDRVSWNTILTGYSQFGLSEDTLNLFALMRYLLVEIDHYSFSAVLKSCSDLATLQLGQEVHALALKTGFESNEFVAGSLIFMYAKCGIIEDARKSFEETQQDSSVTWNSIIFGYAQHGLGHDALDLFRLMIARKVKPDHITFVAVLTACSHTGLVEEGENFLQSMDRDYGIPLRMEHYACAIDLFGRSGCIDKAKALVESMPFKPDPMVWKTLLGACRTCGDIELASTVASQLLELEPEEHCTYILLSDMYGNLGKWGEKAEIKRLMRERGVRKVPGWSWIEVQNEVHAFNAEDHSHPHCTDIYFMLGGLMEEIRRLDLVLDANLEALGENFDSCLDCLV</sequence>
<dbReference type="PANTHER" id="PTHR24015:SF1752">
    <property type="entry name" value="OS08G0375800 PROTEIN"/>
    <property type="match status" value="1"/>
</dbReference>
<evidence type="ECO:0000256" key="3">
    <source>
        <dbReference type="PROSITE-ProRule" id="PRU00708"/>
    </source>
</evidence>
<accession>A0A218XPJ1</accession>
<dbReference type="Proteomes" id="UP000515151">
    <property type="component" value="Chromosome 8"/>
</dbReference>
<name>A0A218XPJ1_PUNGR</name>
<dbReference type="RefSeq" id="XP_031372948.1">
    <property type="nucleotide sequence ID" value="XM_031517088.1"/>
</dbReference>
<evidence type="ECO:0000313" key="4">
    <source>
        <dbReference type="EMBL" id="OWM86844.1"/>
    </source>
</evidence>
<organism evidence="4 5">
    <name type="scientific">Punica granatum</name>
    <name type="common">Pomegranate</name>
    <dbReference type="NCBI Taxonomy" id="22663"/>
    <lineage>
        <taxon>Eukaryota</taxon>
        <taxon>Viridiplantae</taxon>
        <taxon>Streptophyta</taxon>
        <taxon>Embryophyta</taxon>
        <taxon>Tracheophyta</taxon>
        <taxon>Spermatophyta</taxon>
        <taxon>Magnoliopsida</taxon>
        <taxon>eudicotyledons</taxon>
        <taxon>Gunneridae</taxon>
        <taxon>Pentapetalae</taxon>
        <taxon>rosids</taxon>
        <taxon>malvids</taxon>
        <taxon>Myrtales</taxon>
        <taxon>Lythraceae</taxon>
        <taxon>Punica</taxon>
    </lineage>
</organism>
<dbReference type="GO" id="GO:0099402">
    <property type="term" value="P:plant organ development"/>
    <property type="evidence" value="ECO:0007669"/>
    <property type="project" value="UniProtKB-ARBA"/>
</dbReference>
<dbReference type="InterPro" id="IPR046960">
    <property type="entry name" value="PPR_At4g14850-like_plant"/>
</dbReference>
<feature type="repeat" description="PPR" evidence="3">
    <location>
        <begin position="471"/>
        <end position="505"/>
    </location>
</feature>
<dbReference type="FunFam" id="1.25.40.10:FF:000205">
    <property type="entry name" value="Pentatricopeptide repeat-containing protein, mitochondrial"/>
    <property type="match status" value="1"/>
</dbReference>
<dbReference type="Proteomes" id="UP000197138">
    <property type="component" value="Unassembled WGS sequence"/>
</dbReference>
<evidence type="ECO:0000313" key="7">
    <source>
        <dbReference type="RefSeq" id="XP_031372948.1"/>
    </source>
</evidence>
<dbReference type="GO" id="GO:0009451">
    <property type="term" value="P:RNA modification"/>
    <property type="evidence" value="ECO:0007669"/>
    <property type="project" value="InterPro"/>
</dbReference>
<dbReference type="PANTHER" id="PTHR24015">
    <property type="entry name" value="OS07G0578800 PROTEIN-RELATED"/>
    <property type="match status" value="1"/>
</dbReference>
<evidence type="ECO:0000256" key="1">
    <source>
        <dbReference type="ARBA" id="ARBA00022737"/>
    </source>
</evidence>
<dbReference type="GO" id="GO:0003723">
    <property type="term" value="F:RNA binding"/>
    <property type="evidence" value="ECO:0007669"/>
    <property type="project" value="InterPro"/>
</dbReference>
<dbReference type="FunFam" id="1.25.40.10:FF:000158">
    <property type="entry name" value="pentatricopeptide repeat-containing protein At2g33680"/>
    <property type="match status" value="1"/>
</dbReference>
<dbReference type="InterPro" id="IPR011990">
    <property type="entry name" value="TPR-like_helical_dom_sf"/>
</dbReference>